<organism evidence="2 3">
    <name type="scientific">Jejuia spongiicola</name>
    <dbReference type="NCBI Taxonomy" id="2942207"/>
    <lineage>
        <taxon>Bacteria</taxon>
        <taxon>Pseudomonadati</taxon>
        <taxon>Bacteroidota</taxon>
        <taxon>Flavobacteriia</taxon>
        <taxon>Flavobacteriales</taxon>
        <taxon>Flavobacteriaceae</taxon>
        <taxon>Jejuia</taxon>
    </lineage>
</organism>
<comment type="caution">
    <text evidence="2">The sequence shown here is derived from an EMBL/GenBank/DDBJ whole genome shotgun (WGS) entry which is preliminary data.</text>
</comment>
<reference evidence="2" key="1">
    <citation type="submission" date="2022-05" db="EMBL/GenBank/DDBJ databases">
        <authorList>
            <person name="Park J.-S."/>
        </authorList>
    </citation>
    <scope>NUCLEOTIDE SEQUENCE</scope>
    <source>
        <strain evidence="2">2012CJ34-3</strain>
    </source>
</reference>
<evidence type="ECO:0000259" key="1">
    <source>
        <dbReference type="Pfam" id="PF01243"/>
    </source>
</evidence>
<dbReference type="Gene3D" id="2.30.110.10">
    <property type="entry name" value="Electron Transport, Fmn-binding Protein, Chain A"/>
    <property type="match status" value="1"/>
</dbReference>
<proteinExistence type="predicted"/>
<accession>A0ABT0QHE2</accession>
<dbReference type="RefSeq" id="WP_249973556.1">
    <property type="nucleotide sequence ID" value="NZ_JAMFLZ010000006.1"/>
</dbReference>
<evidence type="ECO:0000313" key="3">
    <source>
        <dbReference type="Proteomes" id="UP001165381"/>
    </source>
</evidence>
<protein>
    <submittedName>
        <fullName evidence="2">Pyridoxamine 5'-phosphate oxidase family protein</fullName>
    </submittedName>
</protein>
<evidence type="ECO:0000313" key="2">
    <source>
        <dbReference type="EMBL" id="MCL6296043.1"/>
    </source>
</evidence>
<dbReference type="InterPro" id="IPR011576">
    <property type="entry name" value="Pyridox_Oxase_N"/>
</dbReference>
<dbReference type="EMBL" id="JAMFLZ010000006">
    <property type="protein sequence ID" value="MCL6296043.1"/>
    <property type="molecule type" value="Genomic_DNA"/>
</dbReference>
<keyword evidence="3" id="KW-1185">Reference proteome</keyword>
<name>A0ABT0QHE2_9FLAO</name>
<dbReference type="PANTHER" id="PTHR40660:SF1">
    <property type="entry name" value="5'-PHOSPHATE OXIDASE PUTATIVE DOMAIN-CONTAINING PROTEIN-RELATED"/>
    <property type="match status" value="1"/>
</dbReference>
<dbReference type="SUPFAM" id="SSF50475">
    <property type="entry name" value="FMN-binding split barrel"/>
    <property type="match status" value="1"/>
</dbReference>
<sequence>MLTAKVKECIEKSVLCWLATASNEDIPNVSPKEIFNYYGENYIIVANIASPQTLKNIKQNPNVCLSFIDIFVQKGYQIKGKGFIIDKKDETFSIMEAVLLKMTEGKFPFSTITKIKVESIKPILAPKYILYPNTTEEQQIESAKKTYGI</sequence>
<gene>
    <name evidence="2" type="ORF">M3P09_13610</name>
</gene>
<dbReference type="PANTHER" id="PTHR40660">
    <property type="entry name" value="5'-PHOSPHATE OXIDASE PUTATIVE DOMAIN-CONTAINING PROTEIN-RELATED"/>
    <property type="match status" value="1"/>
</dbReference>
<dbReference type="Proteomes" id="UP001165381">
    <property type="component" value="Unassembled WGS sequence"/>
</dbReference>
<dbReference type="Pfam" id="PF01243">
    <property type="entry name" value="PNPOx_N"/>
    <property type="match status" value="1"/>
</dbReference>
<feature type="domain" description="Pyridoxamine 5'-phosphate oxidase N-terminal" evidence="1">
    <location>
        <begin position="2"/>
        <end position="118"/>
    </location>
</feature>
<dbReference type="InterPro" id="IPR012349">
    <property type="entry name" value="Split_barrel_FMN-bd"/>
</dbReference>